<dbReference type="GO" id="GO:0017000">
    <property type="term" value="P:antibiotic biosynthetic process"/>
    <property type="evidence" value="ECO:0007669"/>
    <property type="project" value="UniProtKB-ARBA"/>
</dbReference>
<dbReference type="PANTHER" id="PTHR48050">
    <property type="entry name" value="STEROL 3-BETA-GLUCOSYLTRANSFERASE"/>
    <property type="match status" value="1"/>
</dbReference>
<feature type="domain" description="Erythromycin biosynthesis protein CIII-like C-terminal" evidence="2">
    <location>
        <begin position="296"/>
        <end position="405"/>
    </location>
</feature>
<organism evidence="3 4">
    <name type="scientific">Agrococcus jenensis</name>
    <dbReference type="NCBI Taxonomy" id="46353"/>
    <lineage>
        <taxon>Bacteria</taxon>
        <taxon>Bacillati</taxon>
        <taxon>Actinomycetota</taxon>
        <taxon>Actinomycetes</taxon>
        <taxon>Micrococcales</taxon>
        <taxon>Microbacteriaceae</taxon>
        <taxon>Agrococcus</taxon>
    </lineage>
</organism>
<feature type="compositionally biased region" description="Basic and acidic residues" evidence="1">
    <location>
        <begin position="430"/>
        <end position="441"/>
    </location>
</feature>
<keyword evidence="3" id="KW-0808">Transferase</keyword>
<dbReference type="EMBL" id="RKHJ01000001">
    <property type="protein sequence ID" value="ROR66235.1"/>
    <property type="molecule type" value="Genomic_DNA"/>
</dbReference>
<proteinExistence type="predicted"/>
<dbReference type="Proteomes" id="UP000275456">
    <property type="component" value="Unassembled WGS sequence"/>
</dbReference>
<keyword evidence="4" id="KW-1185">Reference proteome</keyword>
<dbReference type="InterPro" id="IPR002213">
    <property type="entry name" value="UDP_glucos_trans"/>
</dbReference>
<gene>
    <name evidence="3" type="ORF">EDD26_1617</name>
</gene>
<dbReference type="InterPro" id="IPR010610">
    <property type="entry name" value="EryCIII-like_C"/>
</dbReference>
<dbReference type="PANTHER" id="PTHR48050:SF13">
    <property type="entry name" value="STEROL 3-BETA-GLUCOSYLTRANSFERASE UGT80A2"/>
    <property type="match status" value="1"/>
</dbReference>
<dbReference type="AlphaFoldDB" id="A0A3N2ATI0"/>
<dbReference type="Gene3D" id="3.40.50.2000">
    <property type="entry name" value="Glycogen Phosphorylase B"/>
    <property type="match status" value="2"/>
</dbReference>
<dbReference type="GO" id="GO:0008194">
    <property type="term" value="F:UDP-glycosyltransferase activity"/>
    <property type="evidence" value="ECO:0007669"/>
    <property type="project" value="InterPro"/>
</dbReference>
<dbReference type="InterPro" id="IPR050426">
    <property type="entry name" value="Glycosyltransferase_28"/>
</dbReference>
<evidence type="ECO:0000313" key="4">
    <source>
        <dbReference type="Proteomes" id="UP000275456"/>
    </source>
</evidence>
<evidence type="ECO:0000256" key="1">
    <source>
        <dbReference type="SAM" id="MobiDB-lite"/>
    </source>
</evidence>
<dbReference type="GO" id="GO:0016758">
    <property type="term" value="F:hexosyltransferase activity"/>
    <property type="evidence" value="ECO:0007669"/>
    <property type="project" value="UniProtKB-ARBA"/>
</dbReference>
<evidence type="ECO:0000259" key="2">
    <source>
        <dbReference type="Pfam" id="PF06722"/>
    </source>
</evidence>
<dbReference type="CDD" id="cd03784">
    <property type="entry name" value="GT1_Gtf-like"/>
    <property type="match status" value="1"/>
</dbReference>
<evidence type="ECO:0000313" key="3">
    <source>
        <dbReference type="EMBL" id="ROR66235.1"/>
    </source>
</evidence>
<accession>A0A3N2ATI0</accession>
<reference evidence="3 4" key="1">
    <citation type="submission" date="2018-11" db="EMBL/GenBank/DDBJ databases">
        <title>Sequencing the genomes of 1000 actinobacteria strains.</title>
        <authorList>
            <person name="Klenk H.-P."/>
        </authorList>
    </citation>
    <scope>NUCLEOTIDE SEQUENCE [LARGE SCALE GENOMIC DNA]</scope>
    <source>
        <strain evidence="3 4">DSM 9580</strain>
    </source>
</reference>
<sequence length="462" mass="48858">MRHYRDRVAHILVTAMPFAGHVRPMTAVAAALLDRGHRVTAYTGARYAEAFGRLGCAILPWSAAQDFDETRLSETFPDAGGPGPLGLIANVRDVFIGTARGQVDDVCAAHAVTPFDAIVADVLAVGAGLTAELLDLPWATISVVPLSMPSRDLPPSALALAPGRGRFGEARDALLRRAAPTMTAPLDRPHRAVRASLGLGPGRRFDSTLYSPTLVIATGAPSIEFPRTDLPASVHFVGRLVPPTAARPTPSWVAPLLEQGSPLVFVTQGTLTTDPTDLLVPAIVGLADEPVRVVGTTAGRDVGTEPPPNARLVDFVPFAAIVPSCEVGVTNGGWGGVLEMLSMGVPLVVAGGTLDKPQIAAQVAYSGAGVDLRTGRPKPAQVRDAVRKVRTDPRFKQRALEIAAELERLGGARHAAELIERLVLPAPHAESTRWTRDRPPPEEVPPSEEDVIVARRVLVRPG</sequence>
<comment type="caution">
    <text evidence="3">The sequence shown here is derived from an EMBL/GenBank/DDBJ whole genome shotgun (WGS) entry which is preliminary data.</text>
</comment>
<name>A0A3N2ATI0_9MICO</name>
<dbReference type="SUPFAM" id="SSF53756">
    <property type="entry name" value="UDP-Glycosyltransferase/glycogen phosphorylase"/>
    <property type="match status" value="1"/>
</dbReference>
<dbReference type="Pfam" id="PF06722">
    <property type="entry name" value="EryCIII-like_C"/>
    <property type="match status" value="1"/>
</dbReference>
<feature type="region of interest" description="Disordered" evidence="1">
    <location>
        <begin position="429"/>
        <end position="450"/>
    </location>
</feature>
<protein>
    <submittedName>
        <fullName evidence="3">UDP:flavonoid glycosyltransferase YjiC (YdhE family)</fullName>
    </submittedName>
</protein>